<dbReference type="InterPro" id="IPR036259">
    <property type="entry name" value="MFS_trans_sf"/>
</dbReference>
<feature type="transmembrane region" description="Helical" evidence="7">
    <location>
        <begin position="418"/>
        <end position="439"/>
    </location>
</feature>
<dbReference type="SUPFAM" id="SSF103473">
    <property type="entry name" value="MFS general substrate transporter"/>
    <property type="match status" value="1"/>
</dbReference>
<proteinExistence type="inferred from homology"/>
<dbReference type="Pfam" id="PF07690">
    <property type="entry name" value="MFS_1"/>
    <property type="match status" value="1"/>
</dbReference>
<protein>
    <submittedName>
        <fullName evidence="9">Major facilitator superfamily transporter</fullName>
    </submittedName>
</protein>
<feature type="transmembrane region" description="Helical" evidence="7">
    <location>
        <begin position="107"/>
        <end position="128"/>
    </location>
</feature>
<organism evidence="9 10">
    <name type="scientific">Phlyctema vagabunda</name>
    <dbReference type="NCBI Taxonomy" id="108571"/>
    <lineage>
        <taxon>Eukaryota</taxon>
        <taxon>Fungi</taxon>
        <taxon>Dikarya</taxon>
        <taxon>Ascomycota</taxon>
        <taxon>Pezizomycotina</taxon>
        <taxon>Leotiomycetes</taxon>
        <taxon>Helotiales</taxon>
        <taxon>Dermateaceae</taxon>
        <taxon>Phlyctema</taxon>
    </lineage>
</organism>
<evidence type="ECO:0000313" key="9">
    <source>
        <dbReference type="EMBL" id="KAL3425074.1"/>
    </source>
</evidence>
<evidence type="ECO:0000256" key="2">
    <source>
        <dbReference type="ARBA" id="ARBA00008335"/>
    </source>
</evidence>
<keyword evidence="5 7" id="KW-0472">Membrane</keyword>
<keyword evidence="3 7" id="KW-0812">Transmembrane</keyword>
<evidence type="ECO:0000256" key="7">
    <source>
        <dbReference type="SAM" id="Phobius"/>
    </source>
</evidence>
<dbReference type="EMBL" id="JBFCZG010000003">
    <property type="protein sequence ID" value="KAL3425074.1"/>
    <property type="molecule type" value="Genomic_DNA"/>
</dbReference>
<dbReference type="InterPro" id="IPR011701">
    <property type="entry name" value="MFS"/>
</dbReference>
<feature type="compositionally biased region" description="Polar residues" evidence="6">
    <location>
        <begin position="9"/>
        <end position="22"/>
    </location>
</feature>
<accession>A0ABR4PP42</accession>
<evidence type="ECO:0000256" key="5">
    <source>
        <dbReference type="ARBA" id="ARBA00023136"/>
    </source>
</evidence>
<reference evidence="9 10" key="1">
    <citation type="submission" date="2024-06" db="EMBL/GenBank/DDBJ databases">
        <title>Complete genome of Phlyctema vagabunda strain 19-DSS-EL-015.</title>
        <authorList>
            <person name="Fiorenzani C."/>
        </authorList>
    </citation>
    <scope>NUCLEOTIDE SEQUENCE [LARGE SCALE GENOMIC DNA]</scope>
    <source>
        <strain evidence="9 10">19-DSS-EL-015</strain>
    </source>
</reference>
<evidence type="ECO:0000256" key="3">
    <source>
        <dbReference type="ARBA" id="ARBA00022692"/>
    </source>
</evidence>
<feature type="transmembrane region" description="Helical" evidence="7">
    <location>
        <begin position="512"/>
        <end position="535"/>
    </location>
</feature>
<feature type="compositionally biased region" description="Basic and acidic residues" evidence="6">
    <location>
        <begin position="34"/>
        <end position="54"/>
    </location>
</feature>
<feature type="transmembrane region" description="Helical" evidence="7">
    <location>
        <begin position="201"/>
        <end position="223"/>
    </location>
</feature>
<evidence type="ECO:0000256" key="4">
    <source>
        <dbReference type="ARBA" id="ARBA00022989"/>
    </source>
</evidence>
<feature type="transmembrane region" description="Helical" evidence="7">
    <location>
        <begin position="333"/>
        <end position="358"/>
    </location>
</feature>
<sequence length="549" mass="59571">MPRTESHSSSRGTSPTLFQPTDTEPGVLEAGGKNLDKYQNEKVREEDEVSKTSKQEPTGNASIESANNETSSHAGSSETDSEFVVWWEEPADQDPANPMNWPMSKKWLNVLSMSGISFLVPLASSMFAPGIPQVMEDFNTTSSTFATFVVSIFVLGFAFGPLLLAPLSEMFGRVIIYNVTNILFLVFTILCAVAQSPSMLLAFRFLSGFAGVATITCGSGTIADIMPREKRGLAMSIWSVGPILGPMVGPIAGGYLTEGAGWRWVFWVIAIAIGCMSLFAFVVMKETYAVTILERKAKALRKSTGNSAYRSKLASKLSNKELMRISIVRPLKMLIFCPIVTAMCSYIAIMYGLLYILFTTFTFIFEDVYGFSTSAAGLAFIGSGIGTLCGLAYVAILSDKTIKMRAAKGKTITPEDRLPLIITVPGSLALPIGFLIYGWAAEKHAHWIVAQLGTLIIGFGSIAILMSIQTYLVDAFTQYAASVIAANAVMRSLLGALLPLCGLDMYDALGWGWGNTLLGFVALAFAPLPWVFGWYGDRIRNSKRGQIKL</sequence>
<feature type="transmembrane region" description="Helical" evidence="7">
    <location>
        <begin position="445"/>
        <end position="467"/>
    </location>
</feature>
<feature type="compositionally biased region" description="Polar residues" evidence="6">
    <location>
        <begin position="55"/>
        <end position="78"/>
    </location>
</feature>
<evidence type="ECO:0000259" key="8">
    <source>
        <dbReference type="PROSITE" id="PS50850"/>
    </source>
</evidence>
<dbReference type="PROSITE" id="PS50850">
    <property type="entry name" value="MFS"/>
    <property type="match status" value="1"/>
</dbReference>
<dbReference type="InterPro" id="IPR020846">
    <property type="entry name" value="MFS_dom"/>
</dbReference>
<feature type="transmembrane region" description="Helical" evidence="7">
    <location>
        <begin position="235"/>
        <end position="256"/>
    </location>
</feature>
<feature type="transmembrane region" description="Helical" evidence="7">
    <location>
        <begin position="479"/>
        <end position="500"/>
    </location>
</feature>
<feature type="domain" description="Major facilitator superfamily (MFS) profile" evidence="8">
    <location>
        <begin position="109"/>
        <end position="539"/>
    </location>
</feature>
<feature type="region of interest" description="Disordered" evidence="6">
    <location>
        <begin position="1"/>
        <end position="79"/>
    </location>
</feature>
<feature type="transmembrane region" description="Helical" evidence="7">
    <location>
        <begin position="262"/>
        <end position="283"/>
    </location>
</feature>
<dbReference type="Gene3D" id="1.20.1250.20">
    <property type="entry name" value="MFS general substrate transporter like domains"/>
    <property type="match status" value="1"/>
</dbReference>
<comment type="subcellular location">
    <subcellularLocation>
        <location evidence="1">Membrane</location>
        <topology evidence="1">Multi-pass membrane protein</topology>
    </subcellularLocation>
</comment>
<gene>
    <name evidence="9" type="ORF">PVAG01_04355</name>
</gene>
<dbReference type="PANTHER" id="PTHR23502:SF68">
    <property type="entry name" value="MULTIDRUG TRANSPORTER, PUTATIVE (AFU_ORTHOLOGUE AFUA_3G01120)-RELATED"/>
    <property type="match status" value="1"/>
</dbReference>
<dbReference type="PANTHER" id="PTHR23502">
    <property type="entry name" value="MAJOR FACILITATOR SUPERFAMILY"/>
    <property type="match status" value="1"/>
</dbReference>
<evidence type="ECO:0000313" key="10">
    <source>
        <dbReference type="Proteomes" id="UP001629113"/>
    </source>
</evidence>
<keyword evidence="4 7" id="KW-1133">Transmembrane helix</keyword>
<feature type="transmembrane region" description="Helical" evidence="7">
    <location>
        <begin position="148"/>
        <end position="167"/>
    </location>
</feature>
<comment type="caution">
    <text evidence="9">The sequence shown here is derived from an EMBL/GenBank/DDBJ whole genome shotgun (WGS) entry which is preliminary data.</text>
</comment>
<dbReference type="Proteomes" id="UP001629113">
    <property type="component" value="Unassembled WGS sequence"/>
</dbReference>
<evidence type="ECO:0000256" key="1">
    <source>
        <dbReference type="ARBA" id="ARBA00004141"/>
    </source>
</evidence>
<name>A0ABR4PP42_9HELO</name>
<keyword evidence="10" id="KW-1185">Reference proteome</keyword>
<comment type="similarity">
    <text evidence="2">Belongs to the major facilitator superfamily.</text>
</comment>
<feature type="transmembrane region" description="Helical" evidence="7">
    <location>
        <begin position="378"/>
        <end position="397"/>
    </location>
</feature>
<feature type="transmembrane region" description="Helical" evidence="7">
    <location>
        <begin position="174"/>
        <end position="195"/>
    </location>
</feature>
<evidence type="ECO:0000256" key="6">
    <source>
        <dbReference type="SAM" id="MobiDB-lite"/>
    </source>
</evidence>
<dbReference type="CDD" id="cd17323">
    <property type="entry name" value="MFS_Tpo1_MDR_like"/>
    <property type="match status" value="1"/>
</dbReference>